<organism evidence="2">
    <name type="scientific">Sesamum latifolium</name>
    <dbReference type="NCBI Taxonomy" id="2727402"/>
    <lineage>
        <taxon>Eukaryota</taxon>
        <taxon>Viridiplantae</taxon>
        <taxon>Streptophyta</taxon>
        <taxon>Embryophyta</taxon>
        <taxon>Tracheophyta</taxon>
        <taxon>Spermatophyta</taxon>
        <taxon>Magnoliopsida</taxon>
        <taxon>eudicotyledons</taxon>
        <taxon>Gunneridae</taxon>
        <taxon>Pentapetalae</taxon>
        <taxon>asterids</taxon>
        <taxon>lamiids</taxon>
        <taxon>Lamiales</taxon>
        <taxon>Pedaliaceae</taxon>
        <taxon>Sesamum</taxon>
    </lineage>
</organism>
<dbReference type="AlphaFoldDB" id="A0AAW2XQ18"/>
<sequence length="123" mass="12681">MFTKYFRDYAAGERGGSTPPARSPKGTPASSGSKGKRPMSPPAGVTSEGPSKRIRASSLGTPPTGSSKPSATPPPPPPIKEEKGVLFSAIPLFLGGGGLYVRSSFAQDEGEVSSMALSLMRGW</sequence>
<name>A0AAW2XQ18_9LAMI</name>
<reference evidence="2" key="2">
    <citation type="journal article" date="2024" name="Plant">
        <title>Genomic evolution and insights into agronomic trait innovations of Sesamum species.</title>
        <authorList>
            <person name="Miao H."/>
            <person name="Wang L."/>
            <person name="Qu L."/>
            <person name="Liu H."/>
            <person name="Sun Y."/>
            <person name="Le M."/>
            <person name="Wang Q."/>
            <person name="Wei S."/>
            <person name="Zheng Y."/>
            <person name="Lin W."/>
            <person name="Duan Y."/>
            <person name="Cao H."/>
            <person name="Xiong S."/>
            <person name="Wang X."/>
            <person name="Wei L."/>
            <person name="Li C."/>
            <person name="Ma Q."/>
            <person name="Ju M."/>
            <person name="Zhao R."/>
            <person name="Li G."/>
            <person name="Mu C."/>
            <person name="Tian Q."/>
            <person name="Mei H."/>
            <person name="Zhang T."/>
            <person name="Gao T."/>
            <person name="Zhang H."/>
        </authorList>
    </citation>
    <scope>NUCLEOTIDE SEQUENCE</scope>
    <source>
        <strain evidence="2">KEN1</strain>
    </source>
</reference>
<accession>A0AAW2XQ18</accession>
<reference evidence="2" key="1">
    <citation type="submission" date="2020-06" db="EMBL/GenBank/DDBJ databases">
        <authorList>
            <person name="Li T."/>
            <person name="Hu X."/>
            <person name="Zhang T."/>
            <person name="Song X."/>
            <person name="Zhang H."/>
            <person name="Dai N."/>
            <person name="Sheng W."/>
            <person name="Hou X."/>
            <person name="Wei L."/>
        </authorList>
    </citation>
    <scope>NUCLEOTIDE SEQUENCE</scope>
    <source>
        <strain evidence="2">KEN1</strain>
        <tissue evidence="2">Leaf</tissue>
    </source>
</reference>
<gene>
    <name evidence="2" type="ORF">Slati_0933500</name>
</gene>
<proteinExistence type="predicted"/>
<protein>
    <submittedName>
        <fullName evidence="2">Uncharacterized protein</fullName>
    </submittedName>
</protein>
<dbReference type="EMBL" id="JACGWN010000003">
    <property type="protein sequence ID" value="KAL0455943.1"/>
    <property type="molecule type" value="Genomic_DNA"/>
</dbReference>
<comment type="caution">
    <text evidence="2">The sequence shown here is derived from an EMBL/GenBank/DDBJ whole genome shotgun (WGS) entry which is preliminary data.</text>
</comment>
<feature type="compositionally biased region" description="Basic and acidic residues" evidence="1">
    <location>
        <begin position="1"/>
        <end position="11"/>
    </location>
</feature>
<feature type="region of interest" description="Disordered" evidence="1">
    <location>
        <begin position="1"/>
        <end position="83"/>
    </location>
</feature>
<evidence type="ECO:0000256" key="1">
    <source>
        <dbReference type="SAM" id="MobiDB-lite"/>
    </source>
</evidence>
<feature type="compositionally biased region" description="Low complexity" evidence="1">
    <location>
        <begin position="56"/>
        <end position="70"/>
    </location>
</feature>
<evidence type="ECO:0000313" key="2">
    <source>
        <dbReference type="EMBL" id="KAL0455943.1"/>
    </source>
</evidence>